<protein>
    <recommendedName>
        <fullName evidence="3">DUF4265 domain-containing protein</fullName>
    </recommendedName>
</protein>
<sequence>MGGTALSVLTPYPAERVEPILMDEMTAEGLIRYEPDPSDWHSTDGLPYGYHLQSPDAETDPEELRVVERASGVTMRCDVGLHIFVSNVGGRPALARMAQRVARRTDGWVFVEFHDPPAAELLHRLADAGRCIPVGDAVYLDAAAMAAWIAHPDFHVIK</sequence>
<name>A0A1C6U0J8_9ACTN</name>
<dbReference type="AlphaFoldDB" id="A0A1C6U0J8"/>
<evidence type="ECO:0000313" key="2">
    <source>
        <dbReference type="Proteomes" id="UP000198605"/>
    </source>
</evidence>
<evidence type="ECO:0000313" key="1">
    <source>
        <dbReference type="EMBL" id="SCL47401.1"/>
    </source>
</evidence>
<reference evidence="2" key="1">
    <citation type="submission" date="2016-06" db="EMBL/GenBank/DDBJ databases">
        <authorList>
            <person name="Varghese N."/>
            <person name="Submissions Spin"/>
        </authorList>
    </citation>
    <scope>NUCLEOTIDE SEQUENCE [LARGE SCALE GENOMIC DNA]</scope>
    <source>
        <strain evidence="2">DSM 44151</strain>
    </source>
</reference>
<keyword evidence="2" id="KW-1185">Reference proteome</keyword>
<organism evidence="1 2">
    <name type="scientific">Micromonospora chersina</name>
    <dbReference type="NCBI Taxonomy" id="47854"/>
    <lineage>
        <taxon>Bacteria</taxon>
        <taxon>Bacillati</taxon>
        <taxon>Actinomycetota</taxon>
        <taxon>Actinomycetes</taxon>
        <taxon>Micromonosporales</taxon>
        <taxon>Micromonosporaceae</taxon>
        <taxon>Micromonospora</taxon>
    </lineage>
</organism>
<proteinExistence type="predicted"/>
<accession>A0A1C6U0J8</accession>
<gene>
    <name evidence="1" type="ORF">GA0070603_0374</name>
</gene>
<dbReference type="EMBL" id="FMIB01000002">
    <property type="protein sequence ID" value="SCL47401.1"/>
    <property type="molecule type" value="Genomic_DNA"/>
</dbReference>
<evidence type="ECO:0008006" key="3">
    <source>
        <dbReference type="Google" id="ProtNLM"/>
    </source>
</evidence>
<dbReference type="Proteomes" id="UP000198605">
    <property type="component" value="Unassembled WGS sequence"/>
</dbReference>